<dbReference type="SUPFAM" id="SSF55961">
    <property type="entry name" value="Bet v1-like"/>
    <property type="match status" value="1"/>
</dbReference>
<reference evidence="5" key="1">
    <citation type="submission" date="2021-12" db="EMBL/GenBank/DDBJ databases">
        <authorList>
            <person name="King R."/>
        </authorList>
    </citation>
    <scope>NUCLEOTIDE SEQUENCE</scope>
</reference>
<organism evidence="5 6">
    <name type="scientific">Brassicogethes aeneus</name>
    <name type="common">Rape pollen beetle</name>
    <name type="synonym">Meligethes aeneus</name>
    <dbReference type="NCBI Taxonomy" id="1431903"/>
    <lineage>
        <taxon>Eukaryota</taxon>
        <taxon>Metazoa</taxon>
        <taxon>Ecdysozoa</taxon>
        <taxon>Arthropoda</taxon>
        <taxon>Hexapoda</taxon>
        <taxon>Insecta</taxon>
        <taxon>Pterygota</taxon>
        <taxon>Neoptera</taxon>
        <taxon>Endopterygota</taxon>
        <taxon>Coleoptera</taxon>
        <taxon>Polyphaga</taxon>
        <taxon>Cucujiformia</taxon>
        <taxon>Nitidulidae</taxon>
        <taxon>Meligethinae</taxon>
        <taxon>Brassicogethes</taxon>
    </lineage>
</organism>
<dbReference type="OrthoDB" id="292693at2759"/>
<name>A0A9P0B600_BRAAE</name>
<dbReference type="GO" id="GO:0048039">
    <property type="term" value="F:ubiquinone binding"/>
    <property type="evidence" value="ECO:0007669"/>
    <property type="project" value="InterPro"/>
</dbReference>
<dbReference type="GO" id="GO:0045333">
    <property type="term" value="P:cellular respiration"/>
    <property type="evidence" value="ECO:0007669"/>
    <property type="project" value="InterPro"/>
</dbReference>
<evidence type="ECO:0000256" key="1">
    <source>
        <dbReference type="ARBA" id="ARBA00006885"/>
    </source>
</evidence>
<comment type="similarity">
    <text evidence="1">Belongs to the COQ10 family.</text>
</comment>
<dbReference type="InterPro" id="IPR005031">
    <property type="entry name" value="COQ10_START"/>
</dbReference>
<dbReference type="PANTHER" id="PTHR12901:SF10">
    <property type="entry name" value="COENZYME Q-BINDING PROTEIN COQ10, MITOCHONDRIAL"/>
    <property type="match status" value="1"/>
</dbReference>
<evidence type="ECO:0000259" key="4">
    <source>
        <dbReference type="Pfam" id="PF03364"/>
    </source>
</evidence>
<evidence type="ECO:0000256" key="3">
    <source>
        <dbReference type="ARBA" id="ARBA00024947"/>
    </source>
</evidence>
<sequence length="184" mass="21503">MLQRWVRSGNIVSQRYISFFEADRKKEYFVRKLIGFSCEEMYNVIADVRNYHVFVPFCSKSTILSENYKELKANLEVGFPPIYENYTSNVSLKRPSLVQAICKEGNLFNYLETTWKLTEGLPSNPKTCIIDFYIKFEFKSMLHSKVASLFFDNLVNQMENAFIEEAKKRYGSESIPIHKLNGLS</sequence>
<accession>A0A9P0B600</accession>
<comment type="subunit">
    <text evidence="2">Interacts with coenzyme Q.</text>
</comment>
<proteinExistence type="inferred from homology"/>
<dbReference type="InterPro" id="IPR023393">
    <property type="entry name" value="START-like_dom_sf"/>
</dbReference>
<dbReference type="EMBL" id="OV121135">
    <property type="protein sequence ID" value="CAH0555670.1"/>
    <property type="molecule type" value="Genomic_DNA"/>
</dbReference>
<evidence type="ECO:0000313" key="6">
    <source>
        <dbReference type="Proteomes" id="UP001154078"/>
    </source>
</evidence>
<evidence type="ECO:0000256" key="2">
    <source>
        <dbReference type="ARBA" id="ARBA00011814"/>
    </source>
</evidence>
<comment type="function">
    <text evidence="3">Required for the function of coenzyme Q in the respiratory chain. May serve as a chaperone or may be involved in the transport of Q6 from its site of synthesis to the catalytic sites of the respiratory complexes.</text>
</comment>
<dbReference type="PANTHER" id="PTHR12901">
    <property type="entry name" value="SPERM PROTEIN HOMOLOG"/>
    <property type="match status" value="1"/>
</dbReference>
<dbReference type="GO" id="GO:0005739">
    <property type="term" value="C:mitochondrion"/>
    <property type="evidence" value="ECO:0007669"/>
    <property type="project" value="TreeGrafter"/>
</dbReference>
<dbReference type="CDD" id="cd07813">
    <property type="entry name" value="COQ10p_like"/>
    <property type="match status" value="1"/>
</dbReference>
<protein>
    <recommendedName>
        <fullName evidence="4">Coenzyme Q-binding protein COQ10 START domain-containing protein</fullName>
    </recommendedName>
</protein>
<dbReference type="AlphaFoldDB" id="A0A9P0B600"/>
<feature type="domain" description="Coenzyme Q-binding protein COQ10 START" evidence="4">
    <location>
        <begin position="35"/>
        <end position="162"/>
    </location>
</feature>
<gene>
    <name evidence="5" type="ORF">MELIAE_LOCUS6979</name>
</gene>
<evidence type="ECO:0000313" key="5">
    <source>
        <dbReference type="EMBL" id="CAH0555670.1"/>
    </source>
</evidence>
<dbReference type="InterPro" id="IPR044996">
    <property type="entry name" value="COQ10-like"/>
</dbReference>
<dbReference type="Pfam" id="PF03364">
    <property type="entry name" value="Polyketide_cyc"/>
    <property type="match status" value="1"/>
</dbReference>
<dbReference type="Gene3D" id="3.30.530.20">
    <property type="match status" value="1"/>
</dbReference>
<keyword evidence="6" id="KW-1185">Reference proteome</keyword>
<dbReference type="Proteomes" id="UP001154078">
    <property type="component" value="Chromosome 4"/>
</dbReference>